<reference evidence="1" key="1">
    <citation type="journal article" date="2015" name="Nature">
        <title>Complex archaea that bridge the gap between prokaryotes and eukaryotes.</title>
        <authorList>
            <person name="Spang A."/>
            <person name="Saw J.H."/>
            <person name="Jorgensen S.L."/>
            <person name="Zaremba-Niedzwiedzka K."/>
            <person name="Martijn J."/>
            <person name="Lind A.E."/>
            <person name="van Eijk R."/>
            <person name="Schleper C."/>
            <person name="Guy L."/>
            <person name="Ettema T.J."/>
        </authorList>
    </citation>
    <scope>NUCLEOTIDE SEQUENCE</scope>
</reference>
<name>A0A0F9KFT0_9ZZZZ</name>
<dbReference type="AlphaFoldDB" id="A0A0F9KFT0"/>
<protein>
    <submittedName>
        <fullName evidence="1">Uncharacterized protein</fullName>
    </submittedName>
</protein>
<accession>A0A0F9KFT0</accession>
<comment type="caution">
    <text evidence="1">The sequence shown here is derived from an EMBL/GenBank/DDBJ whole genome shotgun (WGS) entry which is preliminary data.</text>
</comment>
<evidence type="ECO:0000313" key="1">
    <source>
        <dbReference type="EMBL" id="KKM73596.1"/>
    </source>
</evidence>
<organism evidence="1">
    <name type="scientific">marine sediment metagenome</name>
    <dbReference type="NCBI Taxonomy" id="412755"/>
    <lineage>
        <taxon>unclassified sequences</taxon>
        <taxon>metagenomes</taxon>
        <taxon>ecological metagenomes</taxon>
    </lineage>
</organism>
<sequence length="127" mass="15026">MVFDRRKSASDLLWLWSFTKMHYENIELAYYENYLKENKMKVTIKEKTVEEKVIDWRKFPIGTVVKFESGAVGLVYNDYTERKKGIILVLGDEGCNFGPERLEIYEYGTERIIKVLGKMTELILEEL</sequence>
<gene>
    <name evidence="1" type="ORF">LCGC14_1408810</name>
</gene>
<proteinExistence type="predicted"/>
<dbReference type="EMBL" id="LAZR01009278">
    <property type="protein sequence ID" value="KKM73596.1"/>
    <property type="molecule type" value="Genomic_DNA"/>
</dbReference>